<dbReference type="EMBL" id="SMAI01000022">
    <property type="protein sequence ID" value="TCT00543.1"/>
    <property type="molecule type" value="Genomic_DNA"/>
</dbReference>
<dbReference type="GO" id="GO:0005886">
    <property type="term" value="C:plasma membrane"/>
    <property type="evidence" value="ECO:0007669"/>
    <property type="project" value="TreeGrafter"/>
</dbReference>
<evidence type="ECO:0000256" key="5">
    <source>
        <dbReference type="ARBA" id="ARBA00022989"/>
    </source>
</evidence>
<organism evidence="11 12">
    <name type="scientific">Aquabacter spiritensis</name>
    <dbReference type="NCBI Taxonomy" id="933073"/>
    <lineage>
        <taxon>Bacteria</taxon>
        <taxon>Pseudomonadati</taxon>
        <taxon>Pseudomonadota</taxon>
        <taxon>Alphaproteobacteria</taxon>
        <taxon>Hyphomicrobiales</taxon>
        <taxon>Xanthobacteraceae</taxon>
        <taxon>Aquabacter</taxon>
    </lineage>
</organism>
<keyword evidence="5 7" id="KW-1133">Transmembrane helix</keyword>
<feature type="signal peptide" evidence="8">
    <location>
        <begin position="1"/>
        <end position="21"/>
    </location>
</feature>
<keyword evidence="6 7" id="KW-0472">Membrane</keyword>
<dbReference type="GO" id="GO:0006882">
    <property type="term" value="P:intracellular zinc ion homeostasis"/>
    <property type="evidence" value="ECO:0007669"/>
    <property type="project" value="TreeGrafter"/>
</dbReference>
<feature type="chain" id="PRO_5021015541" evidence="8">
    <location>
        <begin position="22"/>
        <end position="313"/>
    </location>
</feature>
<dbReference type="Proteomes" id="UP000294664">
    <property type="component" value="Unassembled WGS sequence"/>
</dbReference>
<keyword evidence="4 7" id="KW-0812">Transmembrane</keyword>
<comment type="subcellular location">
    <subcellularLocation>
        <location evidence="1">Membrane</location>
        <topology evidence="1">Multi-pass membrane protein</topology>
    </subcellularLocation>
</comment>
<feature type="transmembrane region" description="Helical" evidence="7">
    <location>
        <begin position="98"/>
        <end position="116"/>
    </location>
</feature>
<evidence type="ECO:0000256" key="8">
    <source>
        <dbReference type="SAM" id="SignalP"/>
    </source>
</evidence>
<dbReference type="InterPro" id="IPR002524">
    <property type="entry name" value="Cation_efflux"/>
</dbReference>
<dbReference type="InterPro" id="IPR036837">
    <property type="entry name" value="Cation_efflux_CTD_sf"/>
</dbReference>
<dbReference type="InterPro" id="IPR027470">
    <property type="entry name" value="Cation_efflux_CTD"/>
</dbReference>
<dbReference type="AlphaFoldDB" id="A0A4R3LJZ2"/>
<name>A0A4R3LJZ2_9HYPH</name>
<dbReference type="SUPFAM" id="SSF161111">
    <property type="entry name" value="Cation efflux protein transmembrane domain-like"/>
    <property type="match status" value="1"/>
</dbReference>
<evidence type="ECO:0000313" key="12">
    <source>
        <dbReference type="Proteomes" id="UP000294664"/>
    </source>
</evidence>
<gene>
    <name evidence="11" type="ORF">EDC64_1225</name>
</gene>
<proteinExistence type="inferred from homology"/>
<dbReference type="Gene3D" id="3.30.70.1350">
    <property type="entry name" value="Cation efflux protein, cytoplasmic domain"/>
    <property type="match status" value="1"/>
</dbReference>
<sequence length="313" mass="33231">MCFVAVLFPFYVLAASLTNSAAVLSDLLATSFDLTSLTACWLVLRIAHRAKGEKFAYGLGKLENLAELLIAVLQVVLVIIATARAVAGLLHPEPVSGAGLGLAVTAVAVAGNLYLHRRARQLALQSRSPVLAAQARVHFISALSSGAVFAVTVVTSNADAGWVVYLDPAASFLVIALMIYNVFQMMTNSLGSLLDQAIGEAGQLQILKALTLSFDEFEELGDIRTRQHGGRMIVELHLGFDPHWTVARARQAVATLTAAVKETFAETGDDVDVSVVLLPPTARTFAAALAETAQWSERITSSDQSPDTSLTTA</sequence>
<feature type="domain" description="Cation efflux protein transmembrane" evidence="9">
    <location>
        <begin position="5"/>
        <end position="194"/>
    </location>
</feature>
<dbReference type="GO" id="GO:0015086">
    <property type="term" value="F:cadmium ion transmembrane transporter activity"/>
    <property type="evidence" value="ECO:0007669"/>
    <property type="project" value="TreeGrafter"/>
</dbReference>
<evidence type="ECO:0000256" key="6">
    <source>
        <dbReference type="ARBA" id="ARBA00023136"/>
    </source>
</evidence>
<dbReference type="SUPFAM" id="SSF160240">
    <property type="entry name" value="Cation efflux protein cytoplasmic domain-like"/>
    <property type="match status" value="1"/>
</dbReference>
<dbReference type="GO" id="GO:0015093">
    <property type="term" value="F:ferrous iron transmembrane transporter activity"/>
    <property type="evidence" value="ECO:0007669"/>
    <property type="project" value="TreeGrafter"/>
</dbReference>
<evidence type="ECO:0000259" key="10">
    <source>
        <dbReference type="Pfam" id="PF16916"/>
    </source>
</evidence>
<keyword evidence="12" id="KW-1185">Reference proteome</keyword>
<evidence type="ECO:0000313" key="11">
    <source>
        <dbReference type="EMBL" id="TCT00543.1"/>
    </source>
</evidence>
<dbReference type="NCBIfam" id="TIGR01297">
    <property type="entry name" value="CDF"/>
    <property type="match status" value="1"/>
</dbReference>
<evidence type="ECO:0000256" key="1">
    <source>
        <dbReference type="ARBA" id="ARBA00004141"/>
    </source>
</evidence>
<feature type="transmembrane region" description="Helical" evidence="7">
    <location>
        <begin position="65"/>
        <end position="86"/>
    </location>
</feature>
<dbReference type="Pfam" id="PF16916">
    <property type="entry name" value="ZT_dimer"/>
    <property type="match status" value="1"/>
</dbReference>
<evidence type="ECO:0000256" key="2">
    <source>
        <dbReference type="ARBA" id="ARBA00008114"/>
    </source>
</evidence>
<evidence type="ECO:0000256" key="7">
    <source>
        <dbReference type="SAM" id="Phobius"/>
    </source>
</evidence>
<keyword evidence="3" id="KW-0813">Transport</keyword>
<evidence type="ECO:0000256" key="3">
    <source>
        <dbReference type="ARBA" id="ARBA00022448"/>
    </source>
</evidence>
<evidence type="ECO:0000256" key="4">
    <source>
        <dbReference type="ARBA" id="ARBA00022692"/>
    </source>
</evidence>
<feature type="transmembrane region" description="Helical" evidence="7">
    <location>
        <begin position="137"/>
        <end position="156"/>
    </location>
</feature>
<comment type="caution">
    <text evidence="11">The sequence shown here is derived from an EMBL/GenBank/DDBJ whole genome shotgun (WGS) entry which is preliminary data.</text>
</comment>
<dbReference type="Gene3D" id="1.20.1510.10">
    <property type="entry name" value="Cation efflux protein transmembrane domain"/>
    <property type="match status" value="1"/>
</dbReference>
<dbReference type="InterPro" id="IPR050291">
    <property type="entry name" value="CDF_Transporter"/>
</dbReference>
<accession>A0A4R3LJZ2</accession>
<evidence type="ECO:0000259" key="9">
    <source>
        <dbReference type="Pfam" id="PF01545"/>
    </source>
</evidence>
<dbReference type="Pfam" id="PF01545">
    <property type="entry name" value="Cation_efflux"/>
    <property type="match status" value="1"/>
</dbReference>
<dbReference type="GO" id="GO:0015341">
    <property type="term" value="F:zinc efflux antiporter activity"/>
    <property type="evidence" value="ECO:0007669"/>
    <property type="project" value="TreeGrafter"/>
</dbReference>
<feature type="domain" description="Cation efflux protein cytoplasmic" evidence="10">
    <location>
        <begin position="205"/>
        <end position="266"/>
    </location>
</feature>
<feature type="transmembrane region" description="Helical" evidence="7">
    <location>
        <begin position="24"/>
        <end position="44"/>
    </location>
</feature>
<dbReference type="InterPro" id="IPR027469">
    <property type="entry name" value="Cation_efflux_TMD_sf"/>
</dbReference>
<dbReference type="PANTHER" id="PTHR43840:SF15">
    <property type="entry name" value="MITOCHONDRIAL METAL TRANSPORTER 1-RELATED"/>
    <property type="match status" value="1"/>
</dbReference>
<feature type="transmembrane region" description="Helical" evidence="7">
    <location>
        <begin position="162"/>
        <end position="183"/>
    </location>
</feature>
<protein>
    <submittedName>
        <fullName evidence="11">Cation diffusion facilitator family transporter</fullName>
    </submittedName>
</protein>
<comment type="similarity">
    <text evidence="2">Belongs to the cation diffusion facilitator (CDF) transporter (TC 2.A.4) family.</text>
</comment>
<dbReference type="InterPro" id="IPR058533">
    <property type="entry name" value="Cation_efflux_TM"/>
</dbReference>
<keyword evidence="8" id="KW-0732">Signal</keyword>
<reference evidence="11 12" key="1">
    <citation type="submission" date="2019-03" db="EMBL/GenBank/DDBJ databases">
        <title>Genomic Encyclopedia of Type Strains, Phase IV (KMG-IV): sequencing the most valuable type-strain genomes for metagenomic binning, comparative biology and taxonomic classification.</title>
        <authorList>
            <person name="Goeker M."/>
        </authorList>
    </citation>
    <scope>NUCLEOTIDE SEQUENCE [LARGE SCALE GENOMIC DNA]</scope>
    <source>
        <strain evidence="11 12">DSM 9035</strain>
    </source>
</reference>
<dbReference type="PANTHER" id="PTHR43840">
    <property type="entry name" value="MITOCHONDRIAL METAL TRANSPORTER 1-RELATED"/>
    <property type="match status" value="1"/>
</dbReference>